<protein>
    <submittedName>
        <fullName evidence="8">Copper resistance protein CopC</fullName>
    </submittedName>
</protein>
<evidence type="ECO:0000256" key="4">
    <source>
        <dbReference type="ARBA" id="ARBA00023008"/>
    </source>
</evidence>
<evidence type="ECO:0000313" key="9">
    <source>
        <dbReference type="Proteomes" id="UP001596157"/>
    </source>
</evidence>
<keyword evidence="2" id="KW-0479">Metal-binding</keyword>
<dbReference type="PANTHER" id="PTHR34820:SF4">
    <property type="entry name" value="INNER MEMBRANE PROTEIN YEBZ"/>
    <property type="match status" value="1"/>
</dbReference>
<keyword evidence="9" id="KW-1185">Reference proteome</keyword>
<dbReference type="EMBL" id="JBHSKF010000001">
    <property type="protein sequence ID" value="MFC5285489.1"/>
    <property type="molecule type" value="Genomic_DNA"/>
</dbReference>
<dbReference type="Gene3D" id="2.60.40.1220">
    <property type="match status" value="1"/>
</dbReference>
<evidence type="ECO:0000256" key="6">
    <source>
        <dbReference type="SAM" id="SignalP"/>
    </source>
</evidence>
<dbReference type="Proteomes" id="UP001596157">
    <property type="component" value="Unassembled WGS sequence"/>
</dbReference>
<keyword evidence="3 6" id="KW-0732">Signal</keyword>
<evidence type="ECO:0000256" key="2">
    <source>
        <dbReference type="ARBA" id="ARBA00022723"/>
    </source>
</evidence>
<gene>
    <name evidence="8" type="ORF">ACFPM7_00340</name>
</gene>
<dbReference type="PANTHER" id="PTHR34820">
    <property type="entry name" value="INNER MEMBRANE PROTEIN YEBZ"/>
    <property type="match status" value="1"/>
</dbReference>
<dbReference type="InterPro" id="IPR032694">
    <property type="entry name" value="CopC/D"/>
</dbReference>
<organism evidence="8 9">
    <name type="scientific">Actinokineospora guangxiensis</name>
    <dbReference type="NCBI Taxonomy" id="1490288"/>
    <lineage>
        <taxon>Bacteria</taxon>
        <taxon>Bacillati</taxon>
        <taxon>Actinomycetota</taxon>
        <taxon>Actinomycetes</taxon>
        <taxon>Pseudonocardiales</taxon>
        <taxon>Pseudonocardiaceae</taxon>
        <taxon>Actinokineospora</taxon>
    </lineage>
</organism>
<feature type="chain" id="PRO_5046910764" evidence="6">
    <location>
        <begin position="26"/>
        <end position="174"/>
    </location>
</feature>
<comment type="subcellular location">
    <subcellularLocation>
        <location evidence="1">Cell envelope</location>
    </subcellularLocation>
</comment>
<keyword evidence="5" id="KW-0812">Transmembrane</keyword>
<accession>A0ABW0EDR0</accession>
<sequence>MRTRLLGLLGLVLFGLLGLAGPAYAHNQLVSSNPANKASLQTGPSTVELVFDQAVQGSEDLNTVVVIGPGDTQWQAGAPTVSGTTVSAPVRELGPAGEYRIGYQILSADGHPVRGEVTFTLTEAGNGTPAEITAPAPDTGSADGGVPVWVWIGGAVVLVAVGIVAAMRLGAPAK</sequence>
<feature type="domain" description="CopC" evidence="7">
    <location>
        <begin position="26"/>
        <end position="121"/>
    </location>
</feature>
<evidence type="ECO:0000256" key="3">
    <source>
        <dbReference type="ARBA" id="ARBA00022729"/>
    </source>
</evidence>
<feature type="transmembrane region" description="Helical" evidence="5">
    <location>
        <begin position="148"/>
        <end position="171"/>
    </location>
</feature>
<dbReference type="SUPFAM" id="SSF81296">
    <property type="entry name" value="E set domains"/>
    <property type="match status" value="1"/>
</dbReference>
<name>A0ABW0EDR0_9PSEU</name>
<dbReference type="Pfam" id="PF04234">
    <property type="entry name" value="CopC"/>
    <property type="match status" value="1"/>
</dbReference>
<keyword evidence="5" id="KW-1133">Transmembrane helix</keyword>
<dbReference type="InterPro" id="IPR014755">
    <property type="entry name" value="Cu-Rt/internalin_Ig-like"/>
</dbReference>
<comment type="caution">
    <text evidence="8">The sequence shown here is derived from an EMBL/GenBank/DDBJ whole genome shotgun (WGS) entry which is preliminary data.</text>
</comment>
<evidence type="ECO:0000256" key="5">
    <source>
        <dbReference type="SAM" id="Phobius"/>
    </source>
</evidence>
<dbReference type="InterPro" id="IPR007348">
    <property type="entry name" value="CopC_dom"/>
</dbReference>
<reference evidence="9" key="1">
    <citation type="journal article" date="2019" name="Int. J. Syst. Evol. Microbiol.">
        <title>The Global Catalogue of Microorganisms (GCM) 10K type strain sequencing project: providing services to taxonomists for standard genome sequencing and annotation.</title>
        <authorList>
            <consortium name="The Broad Institute Genomics Platform"/>
            <consortium name="The Broad Institute Genome Sequencing Center for Infectious Disease"/>
            <person name="Wu L."/>
            <person name="Ma J."/>
        </authorList>
    </citation>
    <scope>NUCLEOTIDE SEQUENCE [LARGE SCALE GENOMIC DNA]</scope>
    <source>
        <strain evidence="9">CCUG 59778</strain>
    </source>
</reference>
<feature type="signal peptide" evidence="6">
    <location>
        <begin position="1"/>
        <end position="25"/>
    </location>
</feature>
<proteinExistence type="predicted"/>
<evidence type="ECO:0000256" key="1">
    <source>
        <dbReference type="ARBA" id="ARBA00004196"/>
    </source>
</evidence>
<dbReference type="RefSeq" id="WP_378242473.1">
    <property type="nucleotide sequence ID" value="NZ_JBHSKF010000001.1"/>
</dbReference>
<keyword evidence="4" id="KW-0186">Copper</keyword>
<evidence type="ECO:0000313" key="8">
    <source>
        <dbReference type="EMBL" id="MFC5285489.1"/>
    </source>
</evidence>
<dbReference type="InterPro" id="IPR014756">
    <property type="entry name" value="Ig_E-set"/>
</dbReference>
<keyword evidence="5" id="KW-0472">Membrane</keyword>
<evidence type="ECO:0000259" key="7">
    <source>
        <dbReference type="Pfam" id="PF04234"/>
    </source>
</evidence>